<dbReference type="InterPro" id="IPR016776">
    <property type="entry name" value="ApeP-like_dehydratase"/>
</dbReference>
<gene>
    <name evidence="1" type="ORF">SCD92_16815</name>
</gene>
<dbReference type="Gene3D" id="3.10.129.10">
    <property type="entry name" value="Hotdog Thioesterase"/>
    <property type="match status" value="1"/>
</dbReference>
<reference evidence="1 2" key="1">
    <citation type="submission" date="2023-11" db="EMBL/GenBank/DDBJ databases">
        <title>Gilvimarinus fulvus sp. nov., isolated from the surface of Kelp.</title>
        <authorList>
            <person name="Sun Y.Y."/>
            <person name="Gong Y."/>
            <person name="Du Z.J."/>
        </authorList>
    </citation>
    <scope>NUCLEOTIDE SEQUENCE [LARGE SCALE GENOMIC DNA]</scope>
    <source>
        <strain evidence="1 2">SDUM040013</strain>
    </source>
</reference>
<evidence type="ECO:0000313" key="2">
    <source>
        <dbReference type="Proteomes" id="UP001273505"/>
    </source>
</evidence>
<evidence type="ECO:0008006" key="3">
    <source>
        <dbReference type="Google" id="ProtNLM"/>
    </source>
</evidence>
<keyword evidence="2" id="KW-1185">Reference proteome</keyword>
<name>A0ABU4S1L3_9GAMM</name>
<evidence type="ECO:0000313" key="1">
    <source>
        <dbReference type="EMBL" id="MDX6851041.1"/>
    </source>
</evidence>
<dbReference type="RefSeq" id="WP_302723985.1">
    <property type="nucleotide sequence ID" value="NZ_JAULRU010000731.1"/>
</dbReference>
<sequence>MEYTTRIEQLLPHAPPMVLIDSIIEHSDAHIVCQTNSHLDGDNPLRSDGVMSVFVGIEYAAQAMAIHTRLCSQGASPNTPRKGVIAVASKLTAHTQQLDDFPQPLQVRTDIIAQTADSSLCSFAISAGAQTVLEGQLTALVMDD</sequence>
<dbReference type="InterPro" id="IPR029069">
    <property type="entry name" value="HotDog_dom_sf"/>
</dbReference>
<dbReference type="SUPFAM" id="SSF54637">
    <property type="entry name" value="Thioesterase/thiol ester dehydrase-isomerase"/>
    <property type="match status" value="1"/>
</dbReference>
<dbReference type="Pfam" id="PF22817">
    <property type="entry name" value="ApeP-like"/>
    <property type="match status" value="1"/>
</dbReference>
<protein>
    <recommendedName>
        <fullName evidence="3">3-hydroxylacyl-ACP dehydratase</fullName>
    </recommendedName>
</protein>
<accession>A0ABU4S1L3</accession>
<comment type="caution">
    <text evidence="1">The sequence shown here is derived from an EMBL/GenBank/DDBJ whole genome shotgun (WGS) entry which is preliminary data.</text>
</comment>
<proteinExistence type="predicted"/>
<dbReference type="EMBL" id="JAXAFO010000038">
    <property type="protein sequence ID" value="MDX6851041.1"/>
    <property type="molecule type" value="Genomic_DNA"/>
</dbReference>
<dbReference type="Proteomes" id="UP001273505">
    <property type="component" value="Unassembled WGS sequence"/>
</dbReference>
<organism evidence="1 2">
    <name type="scientific">Gilvimarinus gilvus</name>
    <dbReference type="NCBI Taxonomy" id="3058038"/>
    <lineage>
        <taxon>Bacteria</taxon>
        <taxon>Pseudomonadati</taxon>
        <taxon>Pseudomonadota</taxon>
        <taxon>Gammaproteobacteria</taxon>
        <taxon>Cellvibrionales</taxon>
        <taxon>Cellvibrionaceae</taxon>
        <taxon>Gilvimarinus</taxon>
    </lineage>
</organism>